<organism evidence="1 2">
    <name type="scientific">Gossypium raimondii</name>
    <name type="common">Peruvian cotton</name>
    <name type="synonym">Gossypium klotzschianum subsp. raimondii</name>
    <dbReference type="NCBI Taxonomy" id="29730"/>
    <lineage>
        <taxon>Eukaryota</taxon>
        <taxon>Viridiplantae</taxon>
        <taxon>Streptophyta</taxon>
        <taxon>Embryophyta</taxon>
        <taxon>Tracheophyta</taxon>
        <taxon>Spermatophyta</taxon>
        <taxon>Magnoliopsida</taxon>
        <taxon>eudicotyledons</taxon>
        <taxon>Gunneridae</taxon>
        <taxon>Pentapetalae</taxon>
        <taxon>rosids</taxon>
        <taxon>malvids</taxon>
        <taxon>Malvales</taxon>
        <taxon>Malvaceae</taxon>
        <taxon>Malvoideae</taxon>
        <taxon>Gossypium</taxon>
    </lineage>
</organism>
<dbReference type="AlphaFoldDB" id="A0A7J8QNZ1"/>
<evidence type="ECO:0000313" key="2">
    <source>
        <dbReference type="Proteomes" id="UP000593578"/>
    </source>
</evidence>
<dbReference type="EMBL" id="JABEZZ010000013">
    <property type="protein sequence ID" value="MBA0603158.1"/>
    <property type="molecule type" value="Genomic_DNA"/>
</dbReference>
<comment type="caution">
    <text evidence="1">The sequence shown here is derived from an EMBL/GenBank/DDBJ whole genome shotgun (WGS) entry which is preliminary data.</text>
</comment>
<name>A0A7J8QNZ1_GOSRA</name>
<gene>
    <name evidence="1" type="ORF">Gorai_003313</name>
</gene>
<protein>
    <submittedName>
        <fullName evidence="1">Uncharacterized protein</fullName>
    </submittedName>
</protein>
<dbReference type="Proteomes" id="UP000593578">
    <property type="component" value="Unassembled WGS sequence"/>
</dbReference>
<feature type="non-terminal residue" evidence="1">
    <location>
        <position position="1"/>
    </location>
</feature>
<reference evidence="1 2" key="1">
    <citation type="journal article" date="2019" name="Genome Biol. Evol.">
        <title>Insights into the evolution of the New World diploid cottons (Gossypium, subgenus Houzingenia) based on genome sequencing.</title>
        <authorList>
            <person name="Grover C.E."/>
            <person name="Arick M.A. 2nd"/>
            <person name="Thrash A."/>
            <person name="Conover J.L."/>
            <person name="Sanders W.S."/>
            <person name="Peterson D.G."/>
            <person name="Frelichowski J.E."/>
            <person name="Scheffler J.A."/>
            <person name="Scheffler B.E."/>
            <person name="Wendel J.F."/>
        </authorList>
    </citation>
    <scope>NUCLEOTIDE SEQUENCE [LARGE SCALE GENOMIC DNA]</scope>
    <source>
        <strain evidence="1">8</strain>
        <tissue evidence="1">Leaf</tissue>
    </source>
</reference>
<accession>A0A7J8QNZ1</accession>
<proteinExistence type="predicted"/>
<evidence type="ECO:0000313" key="1">
    <source>
        <dbReference type="EMBL" id="MBA0603158.1"/>
    </source>
</evidence>
<sequence>MDSLYENPRSGNVSMKDLIPKKVRFREEGGIKSGEVFPDVPLNQRLHGRTNWLKSVVNGTPSIEFSKRINQILVKDMENTIVLELLGCNIDDSTLVGILQSNTKFPEYCDVVDQNFGNA</sequence>